<accession>A0ABQ8SR94</accession>
<reference evidence="1 2" key="1">
    <citation type="journal article" date="2022" name="Allergy">
        <title>Genome assembly and annotation of Periplaneta americana reveal a comprehensive cockroach allergen profile.</title>
        <authorList>
            <person name="Wang L."/>
            <person name="Xiong Q."/>
            <person name="Saelim N."/>
            <person name="Wang L."/>
            <person name="Nong W."/>
            <person name="Wan A.T."/>
            <person name="Shi M."/>
            <person name="Liu X."/>
            <person name="Cao Q."/>
            <person name="Hui J.H.L."/>
            <person name="Sookrung N."/>
            <person name="Leung T.F."/>
            <person name="Tungtrongchitr A."/>
            <person name="Tsui S.K.W."/>
        </authorList>
    </citation>
    <scope>NUCLEOTIDE SEQUENCE [LARGE SCALE GENOMIC DNA]</scope>
    <source>
        <strain evidence="1">PWHHKU_190912</strain>
    </source>
</reference>
<protein>
    <recommendedName>
        <fullName evidence="3">Reverse transcriptase domain-containing protein</fullName>
    </recommendedName>
</protein>
<gene>
    <name evidence="1" type="ORF">ANN_18955</name>
</gene>
<name>A0ABQ8SR94_PERAM</name>
<dbReference type="PANTHER" id="PTHR19446">
    <property type="entry name" value="REVERSE TRANSCRIPTASES"/>
    <property type="match status" value="1"/>
</dbReference>
<keyword evidence="2" id="KW-1185">Reference proteome</keyword>
<dbReference type="EMBL" id="JAJSOF020000023">
    <property type="protein sequence ID" value="KAJ4436324.1"/>
    <property type="molecule type" value="Genomic_DNA"/>
</dbReference>
<sequence>MAGLCEGGNEPPGSLKTFVSERCERDAINAHRGGNKTDLVLVQIYMPYSGLADEKVAKSYDKIEEIAEKEKKIEEIAEKEKGACVILMGDRNAIVGEEQDEGTQMGTKYIEELYKTGNRAENLAVEDEAAVSEGEKEFPVLSKEVELALREMMNGKATGIDGIPIELIKCLSENRKEFISYNEIFEKGEWPEDFTGTISLPVPNKNVKNCNAFRSIILIPHSAKIFLRILNRRLYSKLKGELEEEQFSFRKGKATTTVVTIHVQWPERSLDLSPLYFFLWRTVKDSVYQNSLTTPDDMQQRIQQACVSIQPATCRAVIQSFGERLRILDTGSANGTAATGAHAAPLQRLDDFAQSPLPTGPAPPLGAGPRYRPHHQPATRRPVPLLDIPWRAKAYQPTARFRFTSTFLSGDERRFIQYESNVCKIEMAAGVARLPLIRSCTRVWVRILLGLITWLGFSEISPNCKAIVDNLVASPRARLTKYHLYNHHFHRR</sequence>
<dbReference type="Gene3D" id="3.30.420.10">
    <property type="entry name" value="Ribonuclease H-like superfamily/Ribonuclease H"/>
    <property type="match status" value="1"/>
</dbReference>
<organism evidence="1 2">
    <name type="scientific">Periplaneta americana</name>
    <name type="common">American cockroach</name>
    <name type="synonym">Blatta americana</name>
    <dbReference type="NCBI Taxonomy" id="6978"/>
    <lineage>
        <taxon>Eukaryota</taxon>
        <taxon>Metazoa</taxon>
        <taxon>Ecdysozoa</taxon>
        <taxon>Arthropoda</taxon>
        <taxon>Hexapoda</taxon>
        <taxon>Insecta</taxon>
        <taxon>Pterygota</taxon>
        <taxon>Neoptera</taxon>
        <taxon>Polyneoptera</taxon>
        <taxon>Dictyoptera</taxon>
        <taxon>Blattodea</taxon>
        <taxon>Blattoidea</taxon>
        <taxon>Blattidae</taxon>
        <taxon>Blattinae</taxon>
        <taxon>Periplaneta</taxon>
    </lineage>
</organism>
<evidence type="ECO:0000313" key="2">
    <source>
        <dbReference type="Proteomes" id="UP001148838"/>
    </source>
</evidence>
<dbReference type="Proteomes" id="UP001148838">
    <property type="component" value="Unassembled WGS sequence"/>
</dbReference>
<evidence type="ECO:0000313" key="1">
    <source>
        <dbReference type="EMBL" id="KAJ4436324.1"/>
    </source>
</evidence>
<proteinExistence type="predicted"/>
<evidence type="ECO:0008006" key="3">
    <source>
        <dbReference type="Google" id="ProtNLM"/>
    </source>
</evidence>
<dbReference type="InterPro" id="IPR036397">
    <property type="entry name" value="RNaseH_sf"/>
</dbReference>
<comment type="caution">
    <text evidence="1">The sequence shown here is derived from an EMBL/GenBank/DDBJ whole genome shotgun (WGS) entry which is preliminary data.</text>
</comment>